<sequence length="204" mass="22073">MNLPFNPFGAIAAKIYSALLIAAAAAALVQTLRIEGVWCREVAEGERSRCLITGFVQDVADRDVTIAQRTAERDAEITQHLLTKQAYTGAQAEAARLESERLERVQNRQQEITNATIDDYRRRLAAARADAERLRQRASTGTGSSGAAAGIDLPGLPVASGRADASASDRGFPLAERLTATEQAIQLDELISWIEAQARVDPNE</sequence>
<accession>A0ABV7E5X7</accession>
<gene>
    <name evidence="2" type="ORF">ACFODU_06180</name>
</gene>
<proteinExistence type="predicted"/>
<dbReference type="EMBL" id="JBHRST010000008">
    <property type="protein sequence ID" value="MFC3097390.1"/>
    <property type="molecule type" value="Genomic_DNA"/>
</dbReference>
<protein>
    <submittedName>
        <fullName evidence="2">Uncharacterized protein</fullName>
    </submittedName>
</protein>
<keyword evidence="3" id="KW-1185">Reference proteome</keyword>
<name>A0ABV7E5X7_9SPHN</name>
<feature type="region of interest" description="Disordered" evidence="1">
    <location>
        <begin position="134"/>
        <end position="153"/>
    </location>
</feature>
<organism evidence="2 3">
    <name type="scientific">Alteraurantiacibacter palmitatis</name>
    <dbReference type="NCBI Taxonomy" id="2054628"/>
    <lineage>
        <taxon>Bacteria</taxon>
        <taxon>Pseudomonadati</taxon>
        <taxon>Pseudomonadota</taxon>
        <taxon>Alphaproteobacteria</taxon>
        <taxon>Sphingomonadales</taxon>
        <taxon>Erythrobacteraceae</taxon>
        <taxon>Alteraurantiacibacter</taxon>
    </lineage>
</organism>
<evidence type="ECO:0000313" key="2">
    <source>
        <dbReference type="EMBL" id="MFC3097390.1"/>
    </source>
</evidence>
<dbReference type="RefSeq" id="WP_336926179.1">
    <property type="nucleotide sequence ID" value="NZ_JBANRO010000006.1"/>
</dbReference>
<feature type="compositionally biased region" description="Low complexity" evidence="1">
    <location>
        <begin position="137"/>
        <end position="150"/>
    </location>
</feature>
<evidence type="ECO:0000313" key="3">
    <source>
        <dbReference type="Proteomes" id="UP001595456"/>
    </source>
</evidence>
<evidence type="ECO:0000256" key="1">
    <source>
        <dbReference type="SAM" id="MobiDB-lite"/>
    </source>
</evidence>
<dbReference type="Proteomes" id="UP001595456">
    <property type="component" value="Unassembled WGS sequence"/>
</dbReference>
<comment type="caution">
    <text evidence="2">The sequence shown here is derived from an EMBL/GenBank/DDBJ whole genome shotgun (WGS) entry which is preliminary data.</text>
</comment>
<reference evidence="3" key="1">
    <citation type="journal article" date="2019" name="Int. J. Syst. Evol. Microbiol.">
        <title>The Global Catalogue of Microorganisms (GCM) 10K type strain sequencing project: providing services to taxonomists for standard genome sequencing and annotation.</title>
        <authorList>
            <consortium name="The Broad Institute Genomics Platform"/>
            <consortium name="The Broad Institute Genome Sequencing Center for Infectious Disease"/>
            <person name="Wu L."/>
            <person name="Ma J."/>
        </authorList>
    </citation>
    <scope>NUCLEOTIDE SEQUENCE [LARGE SCALE GENOMIC DNA]</scope>
    <source>
        <strain evidence="3">KCTC 52607</strain>
    </source>
</reference>